<dbReference type="OrthoDB" id="3636374at2"/>
<protein>
    <recommendedName>
        <fullName evidence="3">DUF3039 domain-containing protein</fullName>
    </recommendedName>
</protein>
<dbReference type="AlphaFoldDB" id="A0A3R9FVV6"/>
<proteinExistence type="predicted"/>
<comment type="caution">
    <text evidence="1">The sequence shown here is derived from an EMBL/GenBank/DDBJ whole genome shotgun (WGS) entry which is preliminary data.</text>
</comment>
<dbReference type="Proteomes" id="UP000267081">
    <property type="component" value="Unassembled WGS sequence"/>
</dbReference>
<evidence type="ECO:0000313" key="2">
    <source>
        <dbReference type="Proteomes" id="UP000267081"/>
    </source>
</evidence>
<evidence type="ECO:0008006" key="3">
    <source>
        <dbReference type="Google" id="ProtNLM"/>
    </source>
</evidence>
<keyword evidence="2" id="KW-1185">Reference proteome</keyword>
<accession>A0A3R9FVV6</accession>
<gene>
    <name evidence="1" type="ORF">EIY87_00270</name>
</gene>
<organism evidence="1 2">
    <name type="scientific">Amycolatopsis eburnea</name>
    <dbReference type="NCBI Taxonomy" id="2267691"/>
    <lineage>
        <taxon>Bacteria</taxon>
        <taxon>Bacillati</taxon>
        <taxon>Actinomycetota</taxon>
        <taxon>Actinomycetes</taxon>
        <taxon>Pseudonocardiales</taxon>
        <taxon>Pseudonocardiaceae</taxon>
        <taxon>Amycolatopsis</taxon>
    </lineage>
</organism>
<name>A0A3R9FVV6_9PSEU</name>
<reference evidence="1 2" key="1">
    <citation type="submission" date="2018-12" db="EMBL/GenBank/DDBJ databases">
        <title>Amycolatopsis eburnea sp. nov. actinomycete associate with arbuscular mycorrhiza fungal spore.</title>
        <authorList>
            <person name="Lumyong S."/>
            <person name="Chaiya L."/>
        </authorList>
    </citation>
    <scope>NUCLEOTIDE SEQUENCE [LARGE SCALE GENOMIC DNA]</scope>
    <source>
        <strain evidence="1 2">GLM-1</strain>
    </source>
</reference>
<evidence type="ECO:0000313" key="1">
    <source>
        <dbReference type="EMBL" id="RSD26333.1"/>
    </source>
</evidence>
<sequence>MTAGTIHLDPDLIHPVIDDEWHRLKDGTTPQTGDTVEMLCGVTATIGYEPLAHRRRDRPPTCCPACDAITRKRQGIPRRRGDR</sequence>
<dbReference type="EMBL" id="RSEC01000006">
    <property type="protein sequence ID" value="RSD26333.1"/>
    <property type="molecule type" value="Genomic_DNA"/>
</dbReference>
<dbReference type="RefSeq" id="WP_125305590.1">
    <property type="nucleotide sequence ID" value="NZ_RSEC01000006.1"/>
</dbReference>